<dbReference type="InterPro" id="IPR008979">
    <property type="entry name" value="Galactose-bd-like_sf"/>
</dbReference>
<dbReference type="EMBL" id="JAPFFF010000006">
    <property type="protein sequence ID" value="KAK8887618.1"/>
    <property type="molecule type" value="Genomic_DNA"/>
</dbReference>
<dbReference type="Proteomes" id="UP001470230">
    <property type="component" value="Unassembled WGS sequence"/>
</dbReference>
<sequence>MTKIITFETPLSNFRRIIEQDLSDKFILSLNIIGDENTKDIIKYQITQNEARIISKKINDLFKIDPTIEEYEFELKKEYHQEISNNQGEDIKDVLKLINKSAHENVEIPQEKSRLFYIIRFLLGETQQIEIENENEAISLLNTEYNASSIKYLCDNLLKVISNGKTKQLNEKIIIDLIDYYFEQRRQQKNKEMNKNEDVKDEIVDIFNQMKKHDETSHIIMHFIIQALMCDEVMSGDMIEYFYENLDDEMIENERDRIVVILKNHLITIKEKLNKSKESIKDKRKIECNFTGDELSGIISYLKRKNGEDLTKLGILSMSGGYPNASYPITNLIKYDQNHINDCFYNNSYKCPSSESDSWIEFDFVNRKVNLTSYTFRTSQNDSNCYWNPKSWRIAGSNDRNGWDTLDHQENQSQLNGRFKQHRFECSKSDKYYRYIRYIQEDSWNSSISKYTFRLSCVEFFGSLVESDL</sequence>
<reference evidence="1 2" key="1">
    <citation type="submission" date="2024-04" db="EMBL/GenBank/DDBJ databases">
        <title>Tritrichomonas musculus Genome.</title>
        <authorList>
            <person name="Alves-Ferreira E."/>
            <person name="Grigg M."/>
            <person name="Lorenzi H."/>
            <person name="Galac M."/>
        </authorList>
    </citation>
    <scope>NUCLEOTIDE SEQUENCE [LARGE SCALE GENOMIC DNA]</scope>
    <source>
        <strain evidence="1 2">EAF2021</strain>
    </source>
</reference>
<dbReference type="Gene3D" id="2.60.120.260">
    <property type="entry name" value="Galactose-binding domain-like"/>
    <property type="match status" value="1"/>
</dbReference>
<name>A0ABR2K915_9EUKA</name>
<organism evidence="1 2">
    <name type="scientific">Tritrichomonas musculus</name>
    <dbReference type="NCBI Taxonomy" id="1915356"/>
    <lineage>
        <taxon>Eukaryota</taxon>
        <taxon>Metamonada</taxon>
        <taxon>Parabasalia</taxon>
        <taxon>Tritrichomonadida</taxon>
        <taxon>Tritrichomonadidae</taxon>
        <taxon>Tritrichomonas</taxon>
    </lineage>
</organism>
<comment type="caution">
    <text evidence="1">The sequence shown here is derived from an EMBL/GenBank/DDBJ whole genome shotgun (WGS) entry which is preliminary data.</text>
</comment>
<evidence type="ECO:0000313" key="2">
    <source>
        <dbReference type="Proteomes" id="UP001470230"/>
    </source>
</evidence>
<evidence type="ECO:0008006" key="3">
    <source>
        <dbReference type="Google" id="ProtNLM"/>
    </source>
</evidence>
<gene>
    <name evidence="1" type="ORF">M9Y10_038670</name>
</gene>
<dbReference type="SUPFAM" id="SSF49785">
    <property type="entry name" value="Galactose-binding domain-like"/>
    <property type="match status" value="1"/>
</dbReference>
<proteinExistence type="predicted"/>
<accession>A0ABR2K915</accession>
<protein>
    <recommendedName>
        <fullName evidence="3">F5/8 type C domain-containing protein</fullName>
    </recommendedName>
</protein>
<evidence type="ECO:0000313" key="1">
    <source>
        <dbReference type="EMBL" id="KAK8887618.1"/>
    </source>
</evidence>
<keyword evidence="2" id="KW-1185">Reference proteome</keyword>